<evidence type="ECO:0000256" key="4">
    <source>
        <dbReference type="ARBA" id="ARBA00022989"/>
    </source>
</evidence>
<dbReference type="STRING" id="1365484.W6QRD6"/>
<keyword evidence="5 6" id="KW-0472">Membrane</keyword>
<dbReference type="OrthoDB" id="4236251at2759"/>
<feature type="transmembrane region" description="Helical" evidence="6">
    <location>
        <begin position="248"/>
        <end position="269"/>
    </location>
</feature>
<evidence type="ECO:0000256" key="3">
    <source>
        <dbReference type="ARBA" id="ARBA00022692"/>
    </source>
</evidence>
<evidence type="ECO:0000256" key="5">
    <source>
        <dbReference type="ARBA" id="ARBA00023136"/>
    </source>
</evidence>
<evidence type="ECO:0000313" key="10">
    <source>
        <dbReference type="EMBL" id="CDM32107.1"/>
    </source>
</evidence>
<feature type="transmembrane region" description="Helical" evidence="6">
    <location>
        <begin position="133"/>
        <end position="154"/>
    </location>
</feature>
<feature type="transmembrane region" description="Helical" evidence="6">
    <location>
        <begin position="166"/>
        <end position="189"/>
    </location>
</feature>
<dbReference type="GO" id="GO:0140359">
    <property type="term" value="F:ABC-type transporter activity"/>
    <property type="evidence" value="ECO:0007669"/>
    <property type="project" value="InterPro"/>
</dbReference>
<proteinExistence type="predicted"/>
<feature type="transmembrane region" description="Helical" evidence="6">
    <location>
        <begin position="210"/>
        <end position="236"/>
    </location>
</feature>
<feature type="domain" description="ABC-2 type transporter transmembrane" evidence="7">
    <location>
        <begin position="116"/>
        <end position="325"/>
    </location>
</feature>
<keyword evidence="2" id="KW-0813">Transport</keyword>
<feature type="transmembrane region" description="Helical" evidence="6">
    <location>
        <begin position="401"/>
        <end position="420"/>
    </location>
</feature>
<evidence type="ECO:0000259" key="7">
    <source>
        <dbReference type="Pfam" id="PF01061"/>
    </source>
</evidence>
<keyword evidence="11" id="KW-1185">Reference proteome</keyword>
<evidence type="ECO:0000313" key="11">
    <source>
        <dbReference type="Proteomes" id="UP000030686"/>
    </source>
</evidence>
<reference evidence="10" key="1">
    <citation type="journal article" date="2014" name="Nat. Commun.">
        <title>Multiple recent horizontal transfers of a large genomic region in cheese making fungi.</title>
        <authorList>
            <person name="Cheeseman K."/>
            <person name="Ropars J."/>
            <person name="Renault P."/>
            <person name="Dupont J."/>
            <person name="Gouzy J."/>
            <person name="Branca A."/>
            <person name="Abraham A.L."/>
            <person name="Ceppi M."/>
            <person name="Conseiller E."/>
            <person name="Debuchy R."/>
            <person name="Malagnac F."/>
            <person name="Goarin A."/>
            <person name="Silar P."/>
            <person name="Lacoste S."/>
            <person name="Sallet E."/>
            <person name="Bensimon A."/>
            <person name="Giraud T."/>
            <person name="Brygoo Y."/>
        </authorList>
    </citation>
    <scope>NUCLEOTIDE SEQUENCE [LARGE SCALE GENOMIC DNA]</scope>
    <source>
        <strain evidence="10">FM164</strain>
    </source>
</reference>
<organism evidence="10 11">
    <name type="scientific">Penicillium roqueforti (strain FM164)</name>
    <dbReference type="NCBI Taxonomy" id="1365484"/>
    <lineage>
        <taxon>Eukaryota</taxon>
        <taxon>Fungi</taxon>
        <taxon>Dikarya</taxon>
        <taxon>Ascomycota</taxon>
        <taxon>Pezizomycotina</taxon>
        <taxon>Eurotiomycetes</taxon>
        <taxon>Eurotiomycetidae</taxon>
        <taxon>Eurotiales</taxon>
        <taxon>Aspergillaceae</taxon>
        <taxon>Penicillium</taxon>
    </lineage>
</organism>
<dbReference type="InterPro" id="IPR013525">
    <property type="entry name" value="ABC2_TM"/>
</dbReference>
<name>W6QRD6_PENRF</name>
<keyword evidence="4 6" id="KW-1133">Transmembrane helix</keyword>
<protein>
    <submittedName>
        <fullName evidence="10">CDR ABC transporter</fullName>
    </submittedName>
</protein>
<evidence type="ECO:0000256" key="6">
    <source>
        <dbReference type="SAM" id="Phobius"/>
    </source>
</evidence>
<dbReference type="GO" id="GO:0005524">
    <property type="term" value="F:ATP binding"/>
    <property type="evidence" value="ECO:0007669"/>
    <property type="project" value="InterPro"/>
</dbReference>
<keyword evidence="3 6" id="KW-0812">Transmembrane</keyword>
<sequence length="447" mass="50554">MLFQQFDQLLFLARGGKTVYFGPVGDNSSTMLEYFESNGARKCADNENPAEYMLGIVNAGQNDKGMDWFDVWKQSNESTEVQNEINRIHKEKENEPPATDDSAQNHSEFAMPFWFQINEVTYRVFQQYWRMPAYILAKWGLGIVSGLFIGFSFYGAKTSLQGMQTVVYSLFMICTIFSSLAQQIMPVFVSQRSLYEGRERPSKSYSWKAFLIANMVVELPYMVIMGILTYGSYFYAVVGIPDSLTQGTVLLFCIIFFIYASTFTHMVIAGLPDETTASAVVVLLFAMSLTFCGVMQPPDALPGFWIFMYRVSPFTYWIGGMASTQLHNRQVVCSTAELAIFNPPSGYTCGQYLMKYAAAAGGQITNPDATSECGYCSLKVADQFMETAGIYYGDRWRNFGIMWAFILFNTFVATLMYYLVRVKRWNSADLKASMMKFIPGKKSKSAK</sequence>
<dbReference type="InterPro" id="IPR010929">
    <property type="entry name" value="PDR_CDR_ABC"/>
</dbReference>
<evidence type="ECO:0000256" key="2">
    <source>
        <dbReference type="ARBA" id="ARBA00022448"/>
    </source>
</evidence>
<dbReference type="AlphaFoldDB" id="W6QRD6"/>
<dbReference type="GO" id="GO:0016020">
    <property type="term" value="C:membrane"/>
    <property type="evidence" value="ECO:0007669"/>
    <property type="project" value="UniProtKB-SubCell"/>
</dbReference>
<feature type="domain" description="CDR ABC transporter" evidence="8">
    <location>
        <begin position="382"/>
        <end position="443"/>
    </location>
</feature>
<feature type="domain" description="ABC transporter family G" evidence="9">
    <location>
        <begin position="2"/>
        <end position="58"/>
    </location>
</feature>
<comment type="subcellular location">
    <subcellularLocation>
        <location evidence="1">Membrane</location>
        <topology evidence="1">Multi-pass membrane protein</topology>
    </subcellularLocation>
</comment>
<accession>W6QRD6</accession>
<dbReference type="Pfam" id="PF19055">
    <property type="entry name" value="ABC2_membrane_7"/>
    <property type="match status" value="1"/>
</dbReference>
<dbReference type="Pfam" id="PF01061">
    <property type="entry name" value="ABC2_membrane"/>
    <property type="match status" value="1"/>
</dbReference>
<dbReference type="OMA" id="PQITEGY"/>
<dbReference type="Pfam" id="PF06422">
    <property type="entry name" value="PDR_CDR"/>
    <property type="match status" value="1"/>
</dbReference>
<dbReference type="EMBL" id="HG792016">
    <property type="protein sequence ID" value="CDM32107.1"/>
    <property type="molecule type" value="Genomic_DNA"/>
</dbReference>
<evidence type="ECO:0000259" key="8">
    <source>
        <dbReference type="Pfam" id="PF06422"/>
    </source>
</evidence>
<feature type="transmembrane region" description="Helical" evidence="6">
    <location>
        <begin position="276"/>
        <end position="296"/>
    </location>
</feature>
<evidence type="ECO:0000256" key="1">
    <source>
        <dbReference type="ARBA" id="ARBA00004141"/>
    </source>
</evidence>
<evidence type="ECO:0000259" key="9">
    <source>
        <dbReference type="Pfam" id="PF19055"/>
    </source>
</evidence>
<dbReference type="InterPro" id="IPR043926">
    <property type="entry name" value="ABCG_dom"/>
</dbReference>
<gene>
    <name evidence="10" type="ORF">PROQFM164_S02g002258</name>
</gene>
<dbReference type="PANTHER" id="PTHR19241">
    <property type="entry name" value="ATP-BINDING CASSETTE TRANSPORTER"/>
    <property type="match status" value="1"/>
</dbReference>
<dbReference type="Proteomes" id="UP000030686">
    <property type="component" value="Unassembled WGS sequence"/>
</dbReference>